<feature type="signal peptide" evidence="7">
    <location>
        <begin position="1"/>
        <end position="21"/>
    </location>
</feature>
<name>A0ABT5K4Y4_9BURK</name>
<dbReference type="PROSITE" id="PS51144">
    <property type="entry name" value="ALPHA_CA_2"/>
    <property type="match status" value="1"/>
</dbReference>
<protein>
    <recommendedName>
        <fullName evidence="2">carbonic anhydrase</fullName>
        <ecNumber evidence="2">4.2.1.1</ecNumber>
    </recommendedName>
</protein>
<dbReference type="Gene3D" id="3.10.200.10">
    <property type="entry name" value="Alpha carbonic anhydrase"/>
    <property type="match status" value="1"/>
</dbReference>
<dbReference type="InterPro" id="IPR036398">
    <property type="entry name" value="CA_dom_sf"/>
</dbReference>
<evidence type="ECO:0000313" key="9">
    <source>
        <dbReference type="EMBL" id="MDC8759520.1"/>
    </source>
</evidence>
<accession>A0ABT5K4Y4</accession>
<dbReference type="InterPro" id="IPR023561">
    <property type="entry name" value="Carbonic_anhydrase_a-class"/>
</dbReference>
<keyword evidence="4" id="KW-0862">Zinc</keyword>
<dbReference type="InterPro" id="IPR001148">
    <property type="entry name" value="CA_dom"/>
</dbReference>
<sequence length="248" mass="26503">MKFNSMLVACGLSAVCSVALAEDKPAHWTYQGHGGPAHWSELDEGFSGCKLGKQQSPIDIRGARQAKLAPIDFAYAPGGASVVNNGHTVQVNLAEGGAIRLADGDYKLLQFHFHTPSEEKVNGVSYPLVAHFVHKSEAGKLAVVAVLFQKGASNPALRGVFDALPAKANESRELDEGINPEAVLPARRGYYAYVGSLTTPPCSEGVLWHVLKQPVSLSAAQLKSFQKLYPMNARPVQALNGRTVEASE</sequence>
<keyword evidence="10" id="KW-1185">Reference proteome</keyword>
<comment type="catalytic activity">
    <reaction evidence="6">
        <text>hydrogencarbonate + H(+) = CO2 + H2O</text>
        <dbReference type="Rhea" id="RHEA:10748"/>
        <dbReference type="ChEBI" id="CHEBI:15377"/>
        <dbReference type="ChEBI" id="CHEBI:15378"/>
        <dbReference type="ChEBI" id="CHEBI:16526"/>
        <dbReference type="ChEBI" id="CHEBI:17544"/>
        <dbReference type="EC" id="4.2.1.1"/>
    </reaction>
</comment>
<keyword evidence="3" id="KW-0479">Metal-binding</keyword>
<dbReference type="Proteomes" id="UP001221208">
    <property type="component" value="Unassembled WGS sequence"/>
</dbReference>
<evidence type="ECO:0000256" key="6">
    <source>
        <dbReference type="ARBA" id="ARBA00048348"/>
    </source>
</evidence>
<dbReference type="InterPro" id="IPR041891">
    <property type="entry name" value="Alpha_CA_prokaryot-like"/>
</dbReference>
<evidence type="ECO:0000259" key="8">
    <source>
        <dbReference type="PROSITE" id="PS51144"/>
    </source>
</evidence>
<gene>
    <name evidence="9" type="ORF">OIK44_18210</name>
</gene>
<dbReference type="PANTHER" id="PTHR18952">
    <property type="entry name" value="CARBONIC ANHYDRASE"/>
    <property type="match status" value="1"/>
</dbReference>
<dbReference type="CDD" id="cd03124">
    <property type="entry name" value="alpha_CA_prokaryotic_like"/>
    <property type="match status" value="1"/>
</dbReference>
<reference evidence="9 10" key="1">
    <citation type="submission" date="2022-10" db="EMBL/GenBank/DDBJ databases">
        <title>Janthinobacterium sp. hw3 Genome sequencing.</title>
        <authorList>
            <person name="Park S."/>
        </authorList>
    </citation>
    <scope>NUCLEOTIDE SEQUENCE [LARGE SCALE GENOMIC DNA]</scope>
    <source>
        <strain evidence="10">hw3</strain>
    </source>
</reference>
<keyword evidence="5" id="KW-0456">Lyase</keyword>
<feature type="domain" description="Alpha-carbonic anhydrase" evidence="8">
    <location>
        <begin position="26"/>
        <end position="248"/>
    </location>
</feature>
<dbReference type="RefSeq" id="WP_273672732.1">
    <property type="nucleotide sequence ID" value="NZ_JAQQXR010000007.1"/>
</dbReference>
<dbReference type="Pfam" id="PF00194">
    <property type="entry name" value="Carb_anhydrase"/>
    <property type="match status" value="1"/>
</dbReference>
<dbReference type="PANTHER" id="PTHR18952:SF265">
    <property type="entry name" value="CARBONIC ANHYDRASE"/>
    <property type="match status" value="1"/>
</dbReference>
<comment type="similarity">
    <text evidence="1">Belongs to the alpha-carbonic anhydrase family.</text>
</comment>
<dbReference type="SUPFAM" id="SSF51069">
    <property type="entry name" value="Carbonic anhydrase"/>
    <property type="match status" value="1"/>
</dbReference>
<evidence type="ECO:0000256" key="3">
    <source>
        <dbReference type="ARBA" id="ARBA00022723"/>
    </source>
</evidence>
<comment type="caution">
    <text evidence="9">The sequence shown here is derived from an EMBL/GenBank/DDBJ whole genome shotgun (WGS) entry which is preliminary data.</text>
</comment>
<evidence type="ECO:0000256" key="1">
    <source>
        <dbReference type="ARBA" id="ARBA00010718"/>
    </source>
</evidence>
<evidence type="ECO:0000256" key="4">
    <source>
        <dbReference type="ARBA" id="ARBA00022833"/>
    </source>
</evidence>
<dbReference type="EC" id="4.2.1.1" evidence="2"/>
<keyword evidence="7" id="KW-0732">Signal</keyword>
<feature type="chain" id="PRO_5047019845" description="carbonic anhydrase" evidence="7">
    <location>
        <begin position="22"/>
        <end position="248"/>
    </location>
</feature>
<evidence type="ECO:0000256" key="2">
    <source>
        <dbReference type="ARBA" id="ARBA00012925"/>
    </source>
</evidence>
<evidence type="ECO:0000313" key="10">
    <source>
        <dbReference type="Proteomes" id="UP001221208"/>
    </source>
</evidence>
<evidence type="ECO:0000256" key="7">
    <source>
        <dbReference type="SAM" id="SignalP"/>
    </source>
</evidence>
<evidence type="ECO:0000256" key="5">
    <source>
        <dbReference type="ARBA" id="ARBA00023239"/>
    </source>
</evidence>
<proteinExistence type="inferred from homology"/>
<organism evidence="9 10">
    <name type="scientific">Janthinobacterium fluminis</name>
    <dbReference type="NCBI Taxonomy" id="2987524"/>
    <lineage>
        <taxon>Bacteria</taxon>
        <taxon>Pseudomonadati</taxon>
        <taxon>Pseudomonadota</taxon>
        <taxon>Betaproteobacteria</taxon>
        <taxon>Burkholderiales</taxon>
        <taxon>Oxalobacteraceae</taxon>
        <taxon>Janthinobacterium</taxon>
    </lineage>
</organism>
<dbReference type="SMART" id="SM01057">
    <property type="entry name" value="Carb_anhydrase"/>
    <property type="match status" value="1"/>
</dbReference>
<dbReference type="EMBL" id="JAQQXR010000007">
    <property type="protein sequence ID" value="MDC8759520.1"/>
    <property type="molecule type" value="Genomic_DNA"/>
</dbReference>